<evidence type="ECO:0000313" key="3">
    <source>
        <dbReference type="Proteomes" id="UP000184038"/>
    </source>
</evidence>
<protein>
    <submittedName>
        <fullName evidence="2">Uncharacterized protein</fullName>
    </submittedName>
</protein>
<name>A0A1M7N5N4_9FIRM</name>
<keyword evidence="1" id="KW-1133">Transmembrane helix</keyword>
<feature type="transmembrane region" description="Helical" evidence="1">
    <location>
        <begin position="35"/>
        <end position="56"/>
    </location>
</feature>
<sequence length="60" mass="6719">MHRLTLFVAESVGSWLSITSVIIRIRAKPIKVGFALIYSIYLIICLDIIIDVQVILPSCC</sequence>
<dbReference type="EMBL" id="FRCP01000025">
    <property type="protein sequence ID" value="SHM98807.1"/>
    <property type="molecule type" value="Genomic_DNA"/>
</dbReference>
<reference evidence="2 3" key="1">
    <citation type="submission" date="2016-11" db="EMBL/GenBank/DDBJ databases">
        <authorList>
            <person name="Jaros S."/>
            <person name="Januszkiewicz K."/>
            <person name="Wedrychowicz H."/>
        </authorList>
    </citation>
    <scope>NUCLEOTIDE SEQUENCE [LARGE SCALE GENOMIC DNA]</scope>
    <source>
        <strain evidence="2 3">DSM 15930</strain>
    </source>
</reference>
<dbReference type="Proteomes" id="UP000184038">
    <property type="component" value="Unassembled WGS sequence"/>
</dbReference>
<organism evidence="2 3">
    <name type="scientific">Anaerosporobacter mobilis DSM 15930</name>
    <dbReference type="NCBI Taxonomy" id="1120996"/>
    <lineage>
        <taxon>Bacteria</taxon>
        <taxon>Bacillati</taxon>
        <taxon>Bacillota</taxon>
        <taxon>Clostridia</taxon>
        <taxon>Lachnospirales</taxon>
        <taxon>Lachnospiraceae</taxon>
        <taxon>Anaerosporobacter</taxon>
    </lineage>
</organism>
<proteinExistence type="predicted"/>
<accession>A0A1M7N5N4</accession>
<evidence type="ECO:0000256" key="1">
    <source>
        <dbReference type="SAM" id="Phobius"/>
    </source>
</evidence>
<keyword evidence="3" id="KW-1185">Reference proteome</keyword>
<keyword evidence="1" id="KW-0812">Transmembrane</keyword>
<evidence type="ECO:0000313" key="2">
    <source>
        <dbReference type="EMBL" id="SHM98807.1"/>
    </source>
</evidence>
<dbReference type="AlphaFoldDB" id="A0A1M7N5N4"/>
<gene>
    <name evidence="2" type="ORF">SAMN02746066_04235</name>
</gene>
<keyword evidence="1" id="KW-0472">Membrane</keyword>